<comment type="caution">
    <text evidence="4">The sequence shown here is derived from an EMBL/GenBank/DDBJ whole genome shotgun (WGS) entry which is preliminary data.</text>
</comment>
<feature type="region of interest" description="Disordered" evidence="3">
    <location>
        <begin position="234"/>
        <end position="274"/>
    </location>
</feature>
<proteinExistence type="predicted"/>
<dbReference type="OrthoDB" id="185373at2759"/>
<dbReference type="EMBL" id="NMUH01000504">
    <property type="protein sequence ID" value="MQL80369.1"/>
    <property type="molecule type" value="Genomic_DNA"/>
</dbReference>
<evidence type="ECO:0000256" key="2">
    <source>
        <dbReference type="PROSITE-ProRule" id="PRU00708"/>
    </source>
</evidence>
<feature type="region of interest" description="Disordered" evidence="3">
    <location>
        <begin position="123"/>
        <end position="173"/>
    </location>
</feature>
<feature type="repeat" description="PPR" evidence="2">
    <location>
        <begin position="729"/>
        <end position="764"/>
    </location>
</feature>
<name>A0A843UKA2_COLES</name>
<dbReference type="Pfam" id="PF01535">
    <property type="entry name" value="PPR"/>
    <property type="match status" value="1"/>
</dbReference>
<evidence type="ECO:0000256" key="1">
    <source>
        <dbReference type="ARBA" id="ARBA00022737"/>
    </source>
</evidence>
<keyword evidence="1" id="KW-0677">Repeat</keyword>
<evidence type="ECO:0000313" key="5">
    <source>
        <dbReference type="Proteomes" id="UP000652761"/>
    </source>
</evidence>
<feature type="repeat" description="PPR" evidence="2">
    <location>
        <begin position="418"/>
        <end position="452"/>
    </location>
</feature>
<keyword evidence="5" id="KW-1185">Reference proteome</keyword>
<feature type="repeat" description="PPR" evidence="2">
    <location>
        <begin position="453"/>
        <end position="487"/>
    </location>
</feature>
<feature type="repeat" description="PPR" evidence="2">
    <location>
        <begin position="695"/>
        <end position="725"/>
    </location>
</feature>
<dbReference type="AlphaFoldDB" id="A0A843UKA2"/>
<dbReference type="PANTHER" id="PTHR45613">
    <property type="entry name" value="PENTATRICOPEPTIDE REPEAT-CONTAINING PROTEIN"/>
    <property type="match status" value="1"/>
</dbReference>
<evidence type="ECO:0000256" key="3">
    <source>
        <dbReference type="SAM" id="MobiDB-lite"/>
    </source>
</evidence>
<feature type="compositionally biased region" description="Pro residues" evidence="3">
    <location>
        <begin position="144"/>
        <end position="169"/>
    </location>
</feature>
<dbReference type="PROSITE" id="PS51375">
    <property type="entry name" value="PPR"/>
    <property type="match status" value="8"/>
</dbReference>
<feature type="region of interest" description="Disordered" evidence="3">
    <location>
        <begin position="1"/>
        <end position="25"/>
    </location>
</feature>
<dbReference type="PANTHER" id="PTHR45613:SF9">
    <property type="entry name" value="MITOCHONDRIAL GROUP I INTRON SPLICING FACTOR CCM1"/>
    <property type="match status" value="1"/>
</dbReference>
<accession>A0A843UKA2</accession>
<sequence length="797" mass="88338">MIECKPGKPPPGVEPKTSHPQVSDLAIRPTRGPPLILIFDVNNAIGEDNGVKHIEDKGQDGYHCWGKFFQELYLGEPNHVGLAHIGFLLLLWISLLGQVLASCTWKNRITSVYRRSRNTLRLHFRRSPPRPPTLPGFRLTSPPCTLPPPLSGAPPAPLRPRPPPPADPSPHPRRALLSSCRSLYVSVWMAIISQRCSALRLGHRISGGPPPSLATSRYENLGLAVDSLPTDPFPSASLPSHLPFPPSHDVPSCPAAQQDPQLWSPHGSRSPASADLPSMLAEAIKLSSLFLRPNIQGGNLEPGVAPASSHPADPVALMKTYGRAGKPEEALRLLRQMESSPTWRRDPRRAACYKTLLNAVVKNGGRPSDVAAVLDQMEAAGVLMDTSTHNILLKVSSCSRSLDRRVFDSMFKRGCRPDEITYSTLILRLARAGRIVDAYRILQQMRKKGCRPNVYHYTPILQALCVGRRVEKAKNLMKDMEVNGCPPKTVTYNIVIAGLCKDRNFHAVETILRESAVKGWKPSVITYNTYMDGLCKAGRTRDAFALLDIMLGSGLCPSAVTINILLDGLCRESDLRQAKVLLEKSYQLEWDVSTVNYNTVMSAFCEINEWDAVVNLLSGMLKRSVVPNTRTYNIVIHSLCKAGKLGKAKHVKNNGVVVANVVTYNTLIDGFLATGAVSEVDDLLKSMFEEDIQPDLFTYSIRIDYLCKEGKISDAYHLFRTLERQLSPDVVVYSTLICGLVRHEECYTKGRQLLREMLRKGLVPNVIVFDSLIRAFCSRGVCETREICIIVEEMLQK</sequence>
<feature type="repeat" description="PPR" evidence="2">
    <location>
        <begin position="593"/>
        <end position="627"/>
    </location>
</feature>
<gene>
    <name evidence="4" type="ORF">Taro_012826</name>
</gene>
<dbReference type="Proteomes" id="UP000652761">
    <property type="component" value="Unassembled WGS sequence"/>
</dbReference>
<dbReference type="NCBIfam" id="TIGR00756">
    <property type="entry name" value="PPR"/>
    <property type="match status" value="10"/>
</dbReference>
<reference evidence="4" key="1">
    <citation type="submission" date="2017-07" db="EMBL/GenBank/DDBJ databases">
        <title>Taro Niue Genome Assembly and Annotation.</title>
        <authorList>
            <person name="Atibalentja N."/>
            <person name="Keating K."/>
            <person name="Fields C.J."/>
        </authorList>
    </citation>
    <scope>NUCLEOTIDE SEQUENCE</scope>
    <source>
        <strain evidence="4">Niue_2</strain>
        <tissue evidence="4">Leaf</tissue>
    </source>
</reference>
<evidence type="ECO:0000313" key="4">
    <source>
        <dbReference type="EMBL" id="MQL80369.1"/>
    </source>
</evidence>
<feature type="repeat" description="PPR" evidence="2">
    <location>
        <begin position="660"/>
        <end position="694"/>
    </location>
</feature>
<protein>
    <recommendedName>
        <fullName evidence="6">Pentatricopeptide repeat-containing protein</fullName>
    </recommendedName>
</protein>
<organism evidence="4 5">
    <name type="scientific">Colocasia esculenta</name>
    <name type="common">Wild taro</name>
    <name type="synonym">Arum esculentum</name>
    <dbReference type="NCBI Taxonomy" id="4460"/>
    <lineage>
        <taxon>Eukaryota</taxon>
        <taxon>Viridiplantae</taxon>
        <taxon>Streptophyta</taxon>
        <taxon>Embryophyta</taxon>
        <taxon>Tracheophyta</taxon>
        <taxon>Spermatophyta</taxon>
        <taxon>Magnoliopsida</taxon>
        <taxon>Liliopsida</taxon>
        <taxon>Araceae</taxon>
        <taxon>Aroideae</taxon>
        <taxon>Colocasieae</taxon>
        <taxon>Colocasia</taxon>
    </lineage>
</organism>
<dbReference type="Pfam" id="PF12854">
    <property type="entry name" value="PPR_1"/>
    <property type="match status" value="1"/>
</dbReference>
<dbReference type="Pfam" id="PF13041">
    <property type="entry name" value="PPR_2"/>
    <property type="match status" value="5"/>
</dbReference>
<feature type="repeat" description="PPR" evidence="2">
    <location>
        <begin position="523"/>
        <end position="557"/>
    </location>
</feature>
<feature type="repeat" description="PPR" evidence="2">
    <location>
        <begin position="488"/>
        <end position="522"/>
    </location>
</feature>
<dbReference type="Gene3D" id="1.25.40.10">
    <property type="entry name" value="Tetratricopeptide repeat domain"/>
    <property type="match status" value="6"/>
</dbReference>
<dbReference type="InterPro" id="IPR011990">
    <property type="entry name" value="TPR-like_helical_dom_sf"/>
</dbReference>
<dbReference type="InterPro" id="IPR002885">
    <property type="entry name" value="PPR_rpt"/>
</dbReference>
<evidence type="ECO:0008006" key="6">
    <source>
        <dbReference type="Google" id="ProtNLM"/>
    </source>
</evidence>